<dbReference type="OrthoDB" id="10011458at2759"/>
<sequence length="1304" mass="151980">MAGMYDYGIDDVGSLKAEIRALADDLKQCQADKDFVWSLWKKLQVANPDITQAISLVLQREKEKSEIKDRKVLEVLQIKDERIEELQHALTQKSREVAELAIRSNVNEDLNKFQNEVDRLREKNANLELQLRSFENRERTLDDVRRGTIENSERDRMDLEQTVQELKQKIDSERSNRAESEANRMTLENQVMLLERDVTDKVRKFEGMISELDEAKKLLQQYESQMNKTHRDVTYKNQELENVRRELSELWSSHNQLTEHSSQQADLIRQLQSLQQDTQKMLKSQEDAYSMEAVSIQDMYSELSDRYEKAKRTEADLRAQLHSVRKDLLDKDDVVAQLQSRVDSFSKLHSRGASALDGSFISDKLVNNDEPFMDFEYKIKRLDREVCLLRDKLNEKERYIDRLERKRDHSVIEFDVSHLNHHERTHSTPSRGLKDFRSIATSPMKDTTVNSRARSMSPVRNPKGSKYQVIQAERRVEDYKNMLKLKNRELEELKTAHAKRLERLKNVQADYKIVKDQLRALESADRFSSKSKGQKKKRSDPKDLRHEDSKAVWNELAYFKNENRNLVVERMAMEEDIDSMKVKASQDAASIHELRIAVEQEKEGRRHDRRKTDQRLQDRTDSQSELTLLRSEMQSKTISLNSLERELRDVRESRDQLQGEKRMLKSESLELKQQAAQHRMEVADLKREISRLERSVEDEKHVKEKLERDNIELGHKIEMGQKYVMSTKSGLKGKKKDPRSRSQVAKQNLNLQGQQYQRSLNKSIDKMKRVFRNFEDEGWEEISEDVEELSEETESDTLGQAIVSLSRSTNDDSPPGYRGKRSGRPVHRINRVSLRNQRGGRTNGKNNGAYSSSSGTNTRTVVLRETATSPMASPVRGVLKASPSPRSSEQKSNHNQLLRQLKQLKQRVVQLQQQVTTLREAKSVAKKSLEDNKDTTTQLQTDLSQANKRLHMAKQTIQKLTTDVEKVQHEKGQLEVLLASKDTVTDKHSEQDWKLLETRLKASSNEICRQSAQMRQMKQDNDMLQEQNRNLQDRINRLERDTSQKRNLLEEQRSKLKQVQSSAKTDANAVEELETKIKLLQETIDKNKTQADSLKKRLSAVTREKRDYEERFLKLTNELEKKTKQLIDTQNKKMELESSVGELENTAQQQLRGLASQSEMAIEAAQDKLTNAYRQIQNYQQFIKSLGHDLIKKTSRTRSEARESLNKRERDVNREANSSLQRAQSLAKNILNLSQSDIDDIMSADGDPERMAMDDMSDDKRRDKRWLKKCEKLVVSKDDFVIPLVELFVQKMEERVDLLSQMYS</sequence>
<feature type="compositionally biased region" description="Basic and acidic residues" evidence="2">
    <location>
        <begin position="1193"/>
        <end position="1214"/>
    </location>
</feature>
<dbReference type="PANTHER" id="PTHR18957">
    <property type="entry name" value="CENTLEIN"/>
    <property type="match status" value="1"/>
</dbReference>
<feature type="compositionally biased region" description="Basic and acidic residues" evidence="2">
    <location>
        <begin position="1247"/>
        <end position="1261"/>
    </location>
</feature>
<feature type="compositionally biased region" description="Basic residues" evidence="2">
    <location>
        <begin position="818"/>
        <end position="830"/>
    </location>
</feature>
<feature type="region of interest" description="Disordered" evidence="2">
    <location>
        <begin position="804"/>
        <end position="895"/>
    </location>
</feature>
<dbReference type="EMBL" id="UYJE01004216">
    <property type="protein sequence ID" value="VDI26112.1"/>
    <property type="molecule type" value="Genomic_DNA"/>
</dbReference>
<evidence type="ECO:0000313" key="4">
    <source>
        <dbReference type="Proteomes" id="UP000596742"/>
    </source>
</evidence>
<keyword evidence="1" id="KW-0175">Coiled coil</keyword>
<keyword evidence="4" id="KW-1185">Reference proteome</keyword>
<proteinExistence type="predicted"/>
<dbReference type="GO" id="GO:0010457">
    <property type="term" value="P:centriole-centriole cohesion"/>
    <property type="evidence" value="ECO:0007669"/>
    <property type="project" value="TreeGrafter"/>
</dbReference>
<feature type="compositionally biased region" description="Basic and acidic residues" evidence="2">
    <location>
        <begin position="599"/>
        <end position="622"/>
    </location>
</feature>
<feature type="region of interest" description="Disordered" evidence="2">
    <location>
        <begin position="447"/>
        <end position="466"/>
    </location>
</feature>
<feature type="region of interest" description="Disordered" evidence="2">
    <location>
        <begin position="599"/>
        <end position="626"/>
    </location>
</feature>
<feature type="coiled-coil region" evidence="1">
    <location>
        <begin position="626"/>
        <end position="709"/>
    </location>
</feature>
<dbReference type="Proteomes" id="UP000596742">
    <property type="component" value="Unassembled WGS sequence"/>
</dbReference>
<dbReference type="SUPFAM" id="SSF57997">
    <property type="entry name" value="Tropomyosin"/>
    <property type="match status" value="1"/>
</dbReference>
<feature type="region of interest" description="Disordered" evidence="2">
    <location>
        <begin position="1193"/>
        <end position="1219"/>
    </location>
</feature>
<feature type="region of interest" description="Disordered" evidence="2">
    <location>
        <begin position="723"/>
        <end position="742"/>
    </location>
</feature>
<evidence type="ECO:0000256" key="1">
    <source>
        <dbReference type="SAM" id="Coils"/>
    </source>
</evidence>
<evidence type="ECO:0000256" key="2">
    <source>
        <dbReference type="SAM" id="MobiDB-lite"/>
    </source>
</evidence>
<organism evidence="3 4">
    <name type="scientific">Mytilus galloprovincialis</name>
    <name type="common">Mediterranean mussel</name>
    <dbReference type="NCBI Taxonomy" id="29158"/>
    <lineage>
        <taxon>Eukaryota</taxon>
        <taxon>Metazoa</taxon>
        <taxon>Spiralia</taxon>
        <taxon>Lophotrochozoa</taxon>
        <taxon>Mollusca</taxon>
        <taxon>Bivalvia</taxon>
        <taxon>Autobranchia</taxon>
        <taxon>Pteriomorphia</taxon>
        <taxon>Mytilida</taxon>
        <taxon>Mytiloidea</taxon>
        <taxon>Mytilidae</taxon>
        <taxon>Mytilinae</taxon>
        <taxon>Mytilus</taxon>
    </lineage>
</organism>
<protein>
    <submittedName>
        <fullName evidence="3">Centlein</fullName>
    </submittedName>
</protein>
<feature type="coiled-coil region" evidence="1">
    <location>
        <begin position="76"/>
        <end position="232"/>
    </location>
</feature>
<feature type="compositionally biased region" description="Polar residues" evidence="2">
    <location>
        <begin position="833"/>
        <end position="871"/>
    </location>
</feature>
<comment type="caution">
    <text evidence="3">The sequence shown here is derived from an EMBL/GenBank/DDBJ whole genome shotgun (WGS) entry which is preliminary data.</text>
</comment>
<dbReference type="PANTHER" id="PTHR18957:SF0">
    <property type="entry name" value="CENTLEIN"/>
    <property type="match status" value="1"/>
</dbReference>
<gene>
    <name evidence="3" type="ORF">MGAL_10B022254</name>
</gene>
<feature type="coiled-coil region" evidence="1">
    <location>
        <begin position="469"/>
        <end position="524"/>
    </location>
</feature>
<accession>A0A8B6DY23</accession>
<dbReference type="GO" id="GO:0005813">
    <property type="term" value="C:centrosome"/>
    <property type="evidence" value="ECO:0007669"/>
    <property type="project" value="TreeGrafter"/>
</dbReference>
<feature type="region of interest" description="Disordered" evidence="2">
    <location>
        <begin position="525"/>
        <end position="547"/>
    </location>
</feature>
<feature type="coiled-coil region" evidence="1">
    <location>
        <begin position="1014"/>
        <end position="1182"/>
    </location>
</feature>
<feature type="coiled-coil region" evidence="1">
    <location>
        <begin position="257"/>
        <end position="327"/>
    </location>
</feature>
<dbReference type="InterPro" id="IPR038810">
    <property type="entry name" value="CNTLN"/>
</dbReference>
<name>A0A8B6DY23_MYTGA</name>
<feature type="region of interest" description="Disordered" evidence="2">
    <location>
        <begin position="1239"/>
        <end position="1261"/>
    </location>
</feature>
<dbReference type="GO" id="GO:0005814">
    <property type="term" value="C:centriole"/>
    <property type="evidence" value="ECO:0007669"/>
    <property type="project" value="TreeGrafter"/>
</dbReference>
<evidence type="ECO:0000313" key="3">
    <source>
        <dbReference type="EMBL" id="VDI26112.1"/>
    </source>
</evidence>
<reference evidence="3" key="1">
    <citation type="submission" date="2018-11" db="EMBL/GenBank/DDBJ databases">
        <authorList>
            <person name="Alioto T."/>
            <person name="Alioto T."/>
        </authorList>
    </citation>
    <scope>NUCLEOTIDE SEQUENCE</scope>
</reference>